<dbReference type="GO" id="GO:0007264">
    <property type="term" value="P:small GTPase-mediated signal transduction"/>
    <property type="evidence" value="ECO:0007669"/>
    <property type="project" value="InterPro"/>
</dbReference>
<sequence>MDDLIQIKCVVVGDGAVGKTCMLISYVEDKYSDKYIPTVFENHSANVRHKDKTVNLTLWDTAGQEDYDKLRPLSYPDTNVFVIAFSVVSRTSFENALSKWYPEISFHSPNTPFVLVGTKIDLRDDMKEIEKLKREGTEPITRKEGEEMAKKMKAYDFCECSAKNKTGLKEVFATVIEAYINPKKNKEGGSRSSCQLI</sequence>
<dbReference type="Proteomes" id="UP000444721">
    <property type="component" value="Unassembled WGS sequence"/>
</dbReference>
<organism evidence="3 4">
    <name type="scientific">Naegleria fowleri</name>
    <name type="common">Brain eating amoeba</name>
    <dbReference type="NCBI Taxonomy" id="5763"/>
    <lineage>
        <taxon>Eukaryota</taxon>
        <taxon>Discoba</taxon>
        <taxon>Heterolobosea</taxon>
        <taxon>Tetramitia</taxon>
        <taxon>Eutetramitia</taxon>
        <taxon>Vahlkampfiidae</taxon>
        <taxon>Naegleria</taxon>
    </lineage>
</organism>
<dbReference type="VEuPathDB" id="AmoebaDB:NF0059400"/>
<dbReference type="VEuPathDB" id="AmoebaDB:FDP41_005148"/>
<evidence type="ECO:0000313" key="4">
    <source>
        <dbReference type="Proteomes" id="UP000444721"/>
    </source>
</evidence>
<dbReference type="InterPro" id="IPR027417">
    <property type="entry name" value="P-loop_NTPase"/>
</dbReference>
<dbReference type="PROSITE" id="PS51419">
    <property type="entry name" value="RAB"/>
    <property type="match status" value="1"/>
</dbReference>
<keyword evidence="4" id="KW-1185">Reference proteome</keyword>
<accession>A0A6A5BNG8</accession>
<gene>
    <name evidence="3" type="ORF">FDP41_005148</name>
</gene>
<evidence type="ECO:0000313" key="3">
    <source>
        <dbReference type="EMBL" id="KAF0975821.1"/>
    </source>
</evidence>
<dbReference type="OMA" id="CHEVRHH"/>
<dbReference type="InterPro" id="IPR003578">
    <property type="entry name" value="Small_GTPase_Rho"/>
</dbReference>
<evidence type="ECO:0000256" key="2">
    <source>
        <dbReference type="ARBA" id="ARBA00023134"/>
    </source>
</evidence>
<dbReference type="SMART" id="SM00173">
    <property type="entry name" value="RAS"/>
    <property type="match status" value="1"/>
</dbReference>
<protein>
    <submittedName>
        <fullName evidence="3">Uncharacterized protein</fullName>
    </submittedName>
</protein>
<dbReference type="GeneID" id="68112366"/>
<keyword evidence="2" id="KW-0342">GTP-binding</keyword>
<proteinExistence type="predicted"/>
<dbReference type="GO" id="GO:0003924">
    <property type="term" value="F:GTPase activity"/>
    <property type="evidence" value="ECO:0007669"/>
    <property type="project" value="InterPro"/>
</dbReference>
<dbReference type="CDD" id="cd00157">
    <property type="entry name" value="Rho"/>
    <property type="match status" value="1"/>
</dbReference>
<dbReference type="InterPro" id="IPR001806">
    <property type="entry name" value="Small_GTPase"/>
</dbReference>
<dbReference type="SMART" id="SM00174">
    <property type="entry name" value="RHO"/>
    <property type="match status" value="1"/>
</dbReference>
<dbReference type="Pfam" id="PF00071">
    <property type="entry name" value="Ras"/>
    <property type="match status" value="1"/>
</dbReference>
<dbReference type="NCBIfam" id="TIGR00231">
    <property type="entry name" value="small_GTP"/>
    <property type="match status" value="1"/>
</dbReference>
<dbReference type="RefSeq" id="XP_044560534.1">
    <property type="nucleotide sequence ID" value="XM_044708641.1"/>
</dbReference>
<dbReference type="AlphaFoldDB" id="A0A6A5BNG8"/>
<name>A0A6A5BNG8_NAEFO</name>
<dbReference type="OrthoDB" id="8830751at2759"/>
<dbReference type="SMART" id="SM00175">
    <property type="entry name" value="RAB"/>
    <property type="match status" value="1"/>
</dbReference>
<reference evidence="3 4" key="1">
    <citation type="journal article" date="2019" name="Sci. Rep.">
        <title>Nanopore sequencing improves the draft genome of the human pathogenic amoeba Naegleria fowleri.</title>
        <authorList>
            <person name="Liechti N."/>
            <person name="Schurch N."/>
            <person name="Bruggmann R."/>
            <person name="Wittwer M."/>
        </authorList>
    </citation>
    <scope>NUCLEOTIDE SEQUENCE [LARGE SCALE GENOMIC DNA]</scope>
    <source>
        <strain evidence="3 4">ATCC 30894</strain>
    </source>
</reference>
<keyword evidence="1" id="KW-0547">Nucleotide-binding</keyword>
<dbReference type="PROSITE" id="PS51420">
    <property type="entry name" value="RHO"/>
    <property type="match status" value="1"/>
</dbReference>
<dbReference type="Gene3D" id="3.40.50.300">
    <property type="entry name" value="P-loop containing nucleotide triphosphate hydrolases"/>
    <property type="match status" value="1"/>
</dbReference>
<dbReference type="PANTHER" id="PTHR24072">
    <property type="entry name" value="RHO FAMILY GTPASE"/>
    <property type="match status" value="1"/>
</dbReference>
<dbReference type="PRINTS" id="PR00449">
    <property type="entry name" value="RASTRNSFRMNG"/>
</dbReference>
<dbReference type="EMBL" id="VFQX01000043">
    <property type="protein sequence ID" value="KAF0975821.1"/>
    <property type="molecule type" value="Genomic_DNA"/>
</dbReference>
<evidence type="ECO:0000256" key="1">
    <source>
        <dbReference type="ARBA" id="ARBA00022741"/>
    </source>
</evidence>
<dbReference type="FunFam" id="3.40.50.300:FF:000118">
    <property type="entry name" value="Rho-related GTP-binding protein RhoG"/>
    <property type="match status" value="1"/>
</dbReference>
<dbReference type="GO" id="GO:0005525">
    <property type="term" value="F:GTP binding"/>
    <property type="evidence" value="ECO:0007669"/>
    <property type="project" value="UniProtKB-KW"/>
</dbReference>
<dbReference type="PROSITE" id="PS51421">
    <property type="entry name" value="RAS"/>
    <property type="match status" value="1"/>
</dbReference>
<comment type="caution">
    <text evidence="3">The sequence shown here is derived from an EMBL/GenBank/DDBJ whole genome shotgun (WGS) entry which is preliminary data.</text>
</comment>
<dbReference type="InterPro" id="IPR005225">
    <property type="entry name" value="Small_GTP-bd"/>
</dbReference>
<dbReference type="SUPFAM" id="SSF52540">
    <property type="entry name" value="P-loop containing nucleoside triphosphate hydrolases"/>
    <property type="match status" value="1"/>
</dbReference>
<dbReference type="VEuPathDB" id="AmoebaDB:NfTy_051990"/>